<dbReference type="Proteomes" id="UP000694867">
    <property type="component" value="Unplaced"/>
</dbReference>
<evidence type="ECO:0000259" key="3">
    <source>
        <dbReference type="Pfam" id="PF04063"/>
    </source>
</evidence>
<accession>A0AAJ6QMQ1</accession>
<evidence type="ECO:0000256" key="1">
    <source>
        <dbReference type="ARBA" id="ARBA00006712"/>
    </source>
</evidence>
<feature type="domain" description="Protein HGH1 N-terminal" evidence="3">
    <location>
        <begin position="100"/>
        <end position="266"/>
    </location>
</feature>
<dbReference type="InterPro" id="IPR007205">
    <property type="entry name" value="Protein_HGH1_N"/>
</dbReference>
<dbReference type="RefSeq" id="XP_003737812.1">
    <property type="nucleotide sequence ID" value="XM_003737764.3"/>
</dbReference>
<keyword evidence="5" id="KW-1185">Reference proteome</keyword>
<evidence type="ECO:0000259" key="4">
    <source>
        <dbReference type="Pfam" id="PF04064"/>
    </source>
</evidence>
<dbReference type="InterPro" id="IPR039717">
    <property type="entry name" value="Hgh1"/>
</dbReference>
<dbReference type="Pfam" id="PF04064">
    <property type="entry name" value="DUF384"/>
    <property type="match status" value="1"/>
</dbReference>
<dbReference type="InterPro" id="IPR016024">
    <property type="entry name" value="ARM-type_fold"/>
</dbReference>
<dbReference type="InterPro" id="IPR007206">
    <property type="entry name" value="Protein_HGH1_C"/>
</dbReference>
<protein>
    <recommendedName>
        <fullName evidence="2">Protein HGH1 homolog</fullName>
    </recommendedName>
</protein>
<sequence length="352" mass="40003">MAEYDELFQFLEPSSPVLSKSLAISYVVGLTATDDGLNLFRSNRSFEEALCRLVREEQNDSIRSKAFEAFVNLSSHRDLASAVLADRGDTVRSLVDEAADVERANVQRACAILSNLAQSEENAAKLWLILKADADKLINAFCSTSDKDFLQDHIGFLFSNLTVLESARTWFMDRESRRIEKLIPFMTLSTTATRKHGAIGTIRNCTFDTSHHQWLLDDVDLLPRLLFPLIGPEVGKNLDEEDMEQLPIDCQYLGSEKKMDENPDIRRMLIESLNQLCATRFGRKYLKANGVYFVLRELHKVEKDPSVLVCCENLVDLLIQDEPECDNLKELEIPPEIVEKLNKLDVEAQKED</sequence>
<dbReference type="PANTHER" id="PTHR13387:SF9">
    <property type="entry name" value="PROTEIN HGH1 HOMOLOG"/>
    <property type="match status" value="1"/>
</dbReference>
<dbReference type="KEGG" id="goe:100902150"/>
<evidence type="ECO:0000313" key="5">
    <source>
        <dbReference type="Proteomes" id="UP000694867"/>
    </source>
</evidence>
<reference evidence="6" key="1">
    <citation type="submission" date="2025-08" db="UniProtKB">
        <authorList>
            <consortium name="RefSeq"/>
        </authorList>
    </citation>
    <scope>IDENTIFICATION</scope>
</reference>
<dbReference type="SUPFAM" id="SSF48371">
    <property type="entry name" value="ARM repeat"/>
    <property type="match status" value="1"/>
</dbReference>
<evidence type="ECO:0000256" key="2">
    <source>
        <dbReference type="ARBA" id="ARBA00014076"/>
    </source>
</evidence>
<name>A0AAJ6QMQ1_9ACAR</name>
<dbReference type="Pfam" id="PF04063">
    <property type="entry name" value="DUF383"/>
    <property type="match status" value="1"/>
</dbReference>
<dbReference type="GeneID" id="100902150"/>
<dbReference type="PANTHER" id="PTHR13387">
    <property type="entry name" value="PROTEIN HGH1 HOMOLOG"/>
    <property type="match status" value="1"/>
</dbReference>
<dbReference type="Gene3D" id="1.25.10.10">
    <property type="entry name" value="Leucine-rich Repeat Variant"/>
    <property type="match status" value="1"/>
</dbReference>
<feature type="domain" description="Protein HGH1 C-terminal" evidence="4">
    <location>
        <begin position="272"/>
        <end position="324"/>
    </location>
</feature>
<dbReference type="AlphaFoldDB" id="A0AAJ6QMQ1"/>
<dbReference type="InterPro" id="IPR011989">
    <property type="entry name" value="ARM-like"/>
</dbReference>
<evidence type="ECO:0000313" key="6">
    <source>
        <dbReference type="RefSeq" id="XP_003737812.1"/>
    </source>
</evidence>
<gene>
    <name evidence="6" type="primary">LOC100902150</name>
</gene>
<organism evidence="5 6">
    <name type="scientific">Galendromus occidentalis</name>
    <name type="common">western predatory mite</name>
    <dbReference type="NCBI Taxonomy" id="34638"/>
    <lineage>
        <taxon>Eukaryota</taxon>
        <taxon>Metazoa</taxon>
        <taxon>Ecdysozoa</taxon>
        <taxon>Arthropoda</taxon>
        <taxon>Chelicerata</taxon>
        <taxon>Arachnida</taxon>
        <taxon>Acari</taxon>
        <taxon>Parasitiformes</taxon>
        <taxon>Mesostigmata</taxon>
        <taxon>Gamasina</taxon>
        <taxon>Phytoseioidea</taxon>
        <taxon>Phytoseiidae</taxon>
        <taxon>Typhlodrominae</taxon>
        <taxon>Galendromus</taxon>
    </lineage>
</organism>
<comment type="similarity">
    <text evidence="1">Belongs to the HGH1 family.</text>
</comment>
<proteinExistence type="inferred from homology"/>